<keyword evidence="2" id="KW-0472">Membrane</keyword>
<dbReference type="Proteomes" id="UP000629619">
    <property type="component" value="Unassembled WGS sequence"/>
</dbReference>
<feature type="region of interest" description="Disordered" evidence="1">
    <location>
        <begin position="1"/>
        <end position="23"/>
    </location>
</feature>
<evidence type="ECO:0000256" key="1">
    <source>
        <dbReference type="SAM" id="MobiDB-lite"/>
    </source>
</evidence>
<accession>A0A919NDI7</accession>
<feature type="transmembrane region" description="Helical" evidence="2">
    <location>
        <begin position="29"/>
        <end position="46"/>
    </location>
</feature>
<evidence type="ECO:0000256" key="2">
    <source>
        <dbReference type="SAM" id="Phobius"/>
    </source>
</evidence>
<sequence>MSKKNAPDTAYRQNDPSPGGAHHRRGRRVFVFSVIVAFAAVELATGADLQTVLLTVLGVGLAGAVVARWVCDDAPLPSIARILGQADNSAGGPR</sequence>
<keyword evidence="2" id="KW-0812">Transmembrane</keyword>
<proteinExistence type="predicted"/>
<protein>
    <submittedName>
        <fullName evidence="3">Uncharacterized protein</fullName>
    </submittedName>
</protein>
<keyword evidence="4" id="KW-1185">Reference proteome</keyword>
<organism evidence="3 4">
    <name type="scientific">Actinoplanes siamensis</name>
    <dbReference type="NCBI Taxonomy" id="1223317"/>
    <lineage>
        <taxon>Bacteria</taxon>
        <taxon>Bacillati</taxon>
        <taxon>Actinomycetota</taxon>
        <taxon>Actinomycetes</taxon>
        <taxon>Micromonosporales</taxon>
        <taxon>Micromonosporaceae</taxon>
        <taxon>Actinoplanes</taxon>
    </lineage>
</organism>
<evidence type="ECO:0000313" key="3">
    <source>
        <dbReference type="EMBL" id="GIF08896.1"/>
    </source>
</evidence>
<gene>
    <name evidence="3" type="ORF">Asi03nite_64340</name>
</gene>
<comment type="caution">
    <text evidence="3">The sequence shown here is derived from an EMBL/GenBank/DDBJ whole genome shotgun (WGS) entry which is preliminary data.</text>
</comment>
<feature type="transmembrane region" description="Helical" evidence="2">
    <location>
        <begin position="52"/>
        <end position="71"/>
    </location>
</feature>
<dbReference type="RefSeq" id="WP_203684232.1">
    <property type="nucleotide sequence ID" value="NZ_BOMW01000069.1"/>
</dbReference>
<reference evidence="3" key="1">
    <citation type="submission" date="2021-01" db="EMBL/GenBank/DDBJ databases">
        <title>Whole genome shotgun sequence of Actinoplanes siamensis NBRC 109076.</title>
        <authorList>
            <person name="Komaki H."/>
            <person name="Tamura T."/>
        </authorList>
    </citation>
    <scope>NUCLEOTIDE SEQUENCE</scope>
    <source>
        <strain evidence="3">NBRC 109076</strain>
    </source>
</reference>
<keyword evidence="2" id="KW-1133">Transmembrane helix</keyword>
<name>A0A919NDI7_9ACTN</name>
<evidence type="ECO:0000313" key="4">
    <source>
        <dbReference type="Proteomes" id="UP000629619"/>
    </source>
</evidence>
<dbReference type="EMBL" id="BOMW01000069">
    <property type="protein sequence ID" value="GIF08896.1"/>
    <property type="molecule type" value="Genomic_DNA"/>
</dbReference>
<dbReference type="AlphaFoldDB" id="A0A919NDI7"/>